<dbReference type="Gene3D" id="2.60.40.10">
    <property type="entry name" value="Immunoglobulins"/>
    <property type="match status" value="1"/>
</dbReference>
<name>A0A7L2LE43_9SYLV</name>
<dbReference type="SMART" id="SM00409">
    <property type="entry name" value="IG"/>
    <property type="match status" value="1"/>
</dbReference>
<feature type="non-terminal residue" evidence="2">
    <location>
        <position position="1"/>
    </location>
</feature>
<accession>A0A7L2LE43</accession>
<evidence type="ECO:0000259" key="1">
    <source>
        <dbReference type="PROSITE" id="PS50835"/>
    </source>
</evidence>
<dbReference type="InterPro" id="IPR003599">
    <property type="entry name" value="Ig_sub"/>
</dbReference>
<evidence type="ECO:0000313" key="3">
    <source>
        <dbReference type="Proteomes" id="UP000527178"/>
    </source>
</evidence>
<dbReference type="InterPro" id="IPR003598">
    <property type="entry name" value="Ig_sub2"/>
</dbReference>
<dbReference type="InterPro" id="IPR036179">
    <property type="entry name" value="Ig-like_dom_sf"/>
</dbReference>
<protein>
    <submittedName>
        <fullName evidence="2">FCGR2 protein</fullName>
    </submittedName>
</protein>
<gene>
    <name evidence="2" type="primary">Fcgr2_2</name>
    <name evidence="2" type="ORF">HIPICT_R15479</name>
</gene>
<reference evidence="2 3" key="1">
    <citation type="submission" date="2019-09" db="EMBL/GenBank/DDBJ databases">
        <title>Bird 10,000 Genomes (B10K) Project - Family phase.</title>
        <authorList>
            <person name="Zhang G."/>
        </authorList>
    </citation>
    <scope>NUCLEOTIDE SEQUENCE [LARGE SCALE GENOMIC DNA]</scope>
    <source>
        <strain evidence="2">B10K-DU-002-18</strain>
        <tissue evidence="2">Muscle</tissue>
    </source>
</reference>
<dbReference type="SMART" id="SM00408">
    <property type="entry name" value="IGc2"/>
    <property type="match status" value="1"/>
</dbReference>
<keyword evidence="3" id="KW-1185">Reference proteome</keyword>
<organism evidence="2 3">
    <name type="scientific">Hippolais icterina</name>
    <name type="common">icterine warbler</name>
    <dbReference type="NCBI Taxonomy" id="68497"/>
    <lineage>
        <taxon>Eukaryota</taxon>
        <taxon>Metazoa</taxon>
        <taxon>Chordata</taxon>
        <taxon>Craniata</taxon>
        <taxon>Vertebrata</taxon>
        <taxon>Euteleostomi</taxon>
        <taxon>Archelosauria</taxon>
        <taxon>Archosauria</taxon>
        <taxon>Dinosauria</taxon>
        <taxon>Saurischia</taxon>
        <taxon>Theropoda</taxon>
        <taxon>Coelurosauria</taxon>
        <taxon>Aves</taxon>
        <taxon>Neognathae</taxon>
        <taxon>Neoaves</taxon>
        <taxon>Telluraves</taxon>
        <taxon>Australaves</taxon>
        <taxon>Passeriformes</taxon>
        <taxon>Sylvioidea</taxon>
        <taxon>Sylviidae</taxon>
        <taxon>Acrocephalinae</taxon>
        <taxon>Hippolais</taxon>
    </lineage>
</organism>
<dbReference type="InterPro" id="IPR007110">
    <property type="entry name" value="Ig-like_dom"/>
</dbReference>
<dbReference type="PROSITE" id="PS50835">
    <property type="entry name" value="IG_LIKE"/>
    <property type="match status" value="1"/>
</dbReference>
<feature type="non-terminal residue" evidence="2">
    <location>
        <position position="104"/>
    </location>
</feature>
<dbReference type="EMBL" id="VWYN01005035">
    <property type="protein sequence ID" value="NXR46033.1"/>
    <property type="molecule type" value="Genomic_DNA"/>
</dbReference>
<dbReference type="InterPro" id="IPR013783">
    <property type="entry name" value="Ig-like_fold"/>
</dbReference>
<comment type="caution">
    <text evidence="2">The sequence shown here is derived from an EMBL/GenBank/DDBJ whole genome shotgun (WGS) entry which is preliminary data.</text>
</comment>
<sequence>SCPTATAVLQVPAQALLEGDTVTLRCRVRQNESVPVVRFYHDGNYLLWYYRRTELTLPPLQLHHSGHYGCSVSPSFWPPLWDELAVTVTVTVHGEHLHTSNLST</sequence>
<proteinExistence type="predicted"/>
<feature type="domain" description="Ig-like" evidence="1">
    <location>
        <begin position="3"/>
        <end position="73"/>
    </location>
</feature>
<evidence type="ECO:0000313" key="2">
    <source>
        <dbReference type="EMBL" id="NXR46033.1"/>
    </source>
</evidence>
<dbReference type="SUPFAM" id="SSF48726">
    <property type="entry name" value="Immunoglobulin"/>
    <property type="match status" value="1"/>
</dbReference>
<dbReference type="Pfam" id="PF13895">
    <property type="entry name" value="Ig_2"/>
    <property type="match status" value="1"/>
</dbReference>
<dbReference type="AlphaFoldDB" id="A0A7L2LE43"/>
<dbReference type="Proteomes" id="UP000527178">
    <property type="component" value="Unassembled WGS sequence"/>
</dbReference>